<reference evidence="2 3" key="1">
    <citation type="submission" date="2017-03" db="EMBL/GenBank/DDBJ databases">
        <authorList>
            <person name="Afonso C.L."/>
            <person name="Miller P.J."/>
            <person name="Scott M.A."/>
            <person name="Spackman E."/>
            <person name="Goraichik I."/>
            <person name="Dimitrov K.M."/>
            <person name="Suarez D.L."/>
            <person name="Swayne D.E."/>
        </authorList>
    </citation>
    <scope>NUCLEOTIDE SEQUENCE [LARGE SCALE GENOMIC DNA]</scope>
    <source>
        <strain evidence="2">SB41UT1</strain>
    </source>
</reference>
<accession>A0A1X7AE37</accession>
<keyword evidence="3" id="KW-1185">Reference proteome</keyword>
<feature type="compositionally biased region" description="Basic residues" evidence="1">
    <location>
        <begin position="50"/>
        <end position="59"/>
    </location>
</feature>
<proteinExistence type="predicted"/>
<evidence type="ECO:0000313" key="3">
    <source>
        <dbReference type="Proteomes" id="UP000196573"/>
    </source>
</evidence>
<dbReference type="EMBL" id="FWPT01000001">
    <property type="protein sequence ID" value="SMA33336.1"/>
    <property type="molecule type" value="Genomic_DNA"/>
</dbReference>
<evidence type="ECO:0000313" key="2">
    <source>
        <dbReference type="EMBL" id="SMA33336.1"/>
    </source>
</evidence>
<dbReference type="RefSeq" id="WP_087106128.1">
    <property type="nucleotide sequence ID" value="NZ_CBCSCN010000019.1"/>
</dbReference>
<organism evidence="2 3">
    <name type="scientific">Parendozoicomonas haliclonae</name>
    <dbReference type="NCBI Taxonomy" id="1960125"/>
    <lineage>
        <taxon>Bacteria</taxon>
        <taxon>Pseudomonadati</taxon>
        <taxon>Pseudomonadota</taxon>
        <taxon>Gammaproteobacteria</taxon>
        <taxon>Oceanospirillales</taxon>
        <taxon>Endozoicomonadaceae</taxon>
        <taxon>Parendozoicomonas</taxon>
    </lineage>
</organism>
<gene>
    <name evidence="2" type="ORF">EHSB41UT_00263</name>
</gene>
<name>A0A1X7AE37_9GAMM</name>
<dbReference type="AlphaFoldDB" id="A0A1X7AE37"/>
<dbReference type="Proteomes" id="UP000196573">
    <property type="component" value="Unassembled WGS sequence"/>
</dbReference>
<feature type="region of interest" description="Disordered" evidence="1">
    <location>
        <begin position="38"/>
        <end position="59"/>
    </location>
</feature>
<protein>
    <submittedName>
        <fullName evidence="2">Uncharacterized protein</fullName>
    </submittedName>
</protein>
<sequence>MLFVFDEDTVVRGGDGIHAIRFQAGVAREVPEHMHQTVIREGGKPDAKKPAKKAAPKKD</sequence>
<evidence type="ECO:0000256" key="1">
    <source>
        <dbReference type="SAM" id="MobiDB-lite"/>
    </source>
</evidence>